<dbReference type="InterPro" id="IPR029058">
    <property type="entry name" value="AB_hydrolase_fold"/>
</dbReference>
<comment type="similarity">
    <text evidence="1">Belongs to the 'GDXG' lipolytic enzyme family.</text>
</comment>
<name>A0A845MCQ1_9PROT</name>
<organism evidence="4 5">
    <name type="scientific">Sneathiella chungangensis</name>
    <dbReference type="NCBI Taxonomy" id="1418234"/>
    <lineage>
        <taxon>Bacteria</taxon>
        <taxon>Pseudomonadati</taxon>
        <taxon>Pseudomonadota</taxon>
        <taxon>Alphaproteobacteria</taxon>
        <taxon>Sneathiellales</taxon>
        <taxon>Sneathiellaceae</taxon>
        <taxon>Sneathiella</taxon>
    </lineage>
</organism>
<proteinExistence type="inferred from homology"/>
<feature type="domain" description="Alpha/beta hydrolase fold-3" evidence="3">
    <location>
        <begin position="109"/>
        <end position="315"/>
    </location>
</feature>
<dbReference type="AlphaFoldDB" id="A0A845MCQ1"/>
<evidence type="ECO:0000256" key="1">
    <source>
        <dbReference type="ARBA" id="ARBA00010515"/>
    </source>
</evidence>
<dbReference type="PANTHER" id="PTHR48081:SF8">
    <property type="entry name" value="ALPHA_BETA HYDROLASE FOLD-3 DOMAIN-CONTAINING PROTEIN-RELATED"/>
    <property type="match status" value="1"/>
</dbReference>
<dbReference type="InterPro" id="IPR050300">
    <property type="entry name" value="GDXG_lipolytic_enzyme"/>
</dbReference>
<dbReference type="PANTHER" id="PTHR48081">
    <property type="entry name" value="AB HYDROLASE SUPERFAMILY PROTEIN C4A8.06C"/>
    <property type="match status" value="1"/>
</dbReference>
<dbReference type="FunFam" id="3.40.50.1820:FF:000089">
    <property type="entry name" value="Alpha/beta hydrolase"/>
    <property type="match status" value="1"/>
</dbReference>
<gene>
    <name evidence="4" type="ORF">GQF03_00790</name>
</gene>
<dbReference type="SUPFAM" id="SSF53474">
    <property type="entry name" value="alpha/beta-Hydrolases"/>
    <property type="match status" value="1"/>
</dbReference>
<protein>
    <submittedName>
        <fullName evidence="4">Alpha/beta hydrolase fold domain-containing protein</fullName>
    </submittedName>
</protein>
<evidence type="ECO:0000313" key="4">
    <source>
        <dbReference type="EMBL" id="MZR20864.1"/>
    </source>
</evidence>
<dbReference type="Proteomes" id="UP000445696">
    <property type="component" value="Unassembled WGS sequence"/>
</dbReference>
<dbReference type="Pfam" id="PF07859">
    <property type="entry name" value="Abhydrolase_3"/>
    <property type="match status" value="1"/>
</dbReference>
<accession>A0A845MCQ1</accession>
<dbReference type="InterPro" id="IPR013094">
    <property type="entry name" value="AB_hydrolase_3"/>
</dbReference>
<evidence type="ECO:0000313" key="5">
    <source>
        <dbReference type="Proteomes" id="UP000445696"/>
    </source>
</evidence>
<comment type="caution">
    <text evidence="4">The sequence shown here is derived from an EMBL/GenBank/DDBJ whole genome shotgun (WGS) entry which is preliminary data.</text>
</comment>
<keyword evidence="2 4" id="KW-0378">Hydrolase</keyword>
<evidence type="ECO:0000259" key="3">
    <source>
        <dbReference type="Pfam" id="PF07859"/>
    </source>
</evidence>
<dbReference type="Gene3D" id="3.40.50.1820">
    <property type="entry name" value="alpha/beta hydrolase"/>
    <property type="match status" value="1"/>
</dbReference>
<reference evidence="4 5" key="1">
    <citation type="journal article" date="2014" name="Int. J. Syst. Evol. Microbiol.">
        <title>Sneathiella chungangensis sp. nov., isolated from a marine sand, and emended description of the genus Sneathiella.</title>
        <authorList>
            <person name="Siamphan C."/>
            <person name="Kim H."/>
            <person name="Lee J.S."/>
            <person name="Kim W."/>
        </authorList>
    </citation>
    <scope>NUCLEOTIDE SEQUENCE [LARGE SCALE GENOMIC DNA]</scope>
    <source>
        <strain evidence="4 5">KCTC 32476</strain>
    </source>
</reference>
<dbReference type="EMBL" id="WTVA01000001">
    <property type="protein sequence ID" value="MZR20864.1"/>
    <property type="molecule type" value="Genomic_DNA"/>
</dbReference>
<dbReference type="GO" id="GO:0016787">
    <property type="term" value="F:hydrolase activity"/>
    <property type="evidence" value="ECO:0007669"/>
    <property type="project" value="UniProtKB-KW"/>
</dbReference>
<dbReference type="RefSeq" id="WP_161337286.1">
    <property type="nucleotide sequence ID" value="NZ_JBHSDG010000002.1"/>
</dbReference>
<dbReference type="OrthoDB" id="9806180at2"/>
<sequence length="342" mass="36946">MMQRLLIALIALLPESFFRLCYGLKPVVIDGQRLDSKARLLCDIDRKTATPVRDTPVETTRANMERLAGALAGKQPPLQSTEDIEIPTAAGPLPARLYRPTADPSLPVLVYYHGGGYIRGSIASHDGLCARLARYGGFAVLSVDYRLAPEHKFPAAVDDAITAFDWAVQYGADHGLDPEKVAVGGDSSGGCLAAAVAQQAKARGGALPVFQMLLYPTLDAHLSADSYKLFEEGYFLTYDRIRDYRDMYLNTAAERDDVRASPLLNPDLAGLPPSLIITAGFDPLRDEAESYGRALQAAGVRVGAVRYPSMVHGFMSMTALLPQADKALRQAAEALRHAVSGE</sequence>
<evidence type="ECO:0000256" key="2">
    <source>
        <dbReference type="ARBA" id="ARBA00022801"/>
    </source>
</evidence>
<keyword evidence="5" id="KW-1185">Reference proteome</keyword>